<feature type="transmembrane region" description="Helical" evidence="9">
    <location>
        <begin position="164"/>
        <end position="182"/>
    </location>
</feature>
<feature type="transmembrane region" description="Helical" evidence="9">
    <location>
        <begin position="7"/>
        <end position="29"/>
    </location>
</feature>
<sequence>FLKYYREYLAAVLANLSMASCGIVMGWPSPALAILLRENSPIKITSDEGSTMVAIMSVGGVLGPFVSAAIVDRIGRKMTLLVSTIPLTIAWIMILLAKSVYVLYAARIVTGLGINICFATVPMYLGEIASTPIRGSVVTCEGILIVIGILYAYAIGPFVSFRTFPIYALGVIIVFLATFIWMPESPYYLMNKGKPEEAEKALKWLRNSDDVKEDLKEINASIELAQKNRGKISELWSKKNRKIIFIVLTLHAAQALSGTQVIGTYAETIFGQVAGGLRPEISTIILGVFQLCAVSVSSFVVDKAGRRPLILGSTIGCSFSLFIIGLYFLLADTTNIESQYISWIPLAGVLLFTLNFDFGLSPTPFVVFAEIFPVNIKAYGFALQTIFGAVLVASTTKFYQSTADYFGNTIPFWSFSVCLIILVIVFWRIVPETKGKSFNKILEELKVYDNEAFNQKE</sequence>
<dbReference type="InterPro" id="IPR050549">
    <property type="entry name" value="MFS_Trehalose_Transporter"/>
</dbReference>
<feature type="transmembrane region" description="Helical" evidence="9">
    <location>
        <begin position="137"/>
        <end position="158"/>
    </location>
</feature>
<dbReference type="InterPro" id="IPR005828">
    <property type="entry name" value="MFS_sugar_transport-like"/>
</dbReference>
<dbReference type="InterPro" id="IPR003663">
    <property type="entry name" value="Sugar/inositol_transpt"/>
</dbReference>
<dbReference type="PANTHER" id="PTHR48021">
    <property type="match status" value="1"/>
</dbReference>
<evidence type="ECO:0000256" key="3">
    <source>
        <dbReference type="ARBA" id="ARBA00022475"/>
    </source>
</evidence>
<dbReference type="InterPro" id="IPR020846">
    <property type="entry name" value="MFS_dom"/>
</dbReference>
<feature type="domain" description="Major facilitator superfamily (MFS) profile" evidence="10">
    <location>
        <begin position="1"/>
        <end position="434"/>
    </location>
</feature>
<evidence type="ECO:0000256" key="1">
    <source>
        <dbReference type="ARBA" id="ARBA00004651"/>
    </source>
</evidence>
<keyword evidence="3" id="KW-1003">Cell membrane</keyword>
<evidence type="ECO:0000259" key="10">
    <source>
        <dbReference type="PROSITE" id="PS50850"/>
    </source>
</evidence>
<feature type="non-terminal residue" evidence="11">
    <location>
        <position position="1"/>
    </location>
</feature>
<protein>
    <submittedName>
        <fullName evidence="11">Putative transmembrane transport</fullName>
    </submittedName>
</protein>
<evidence type="ECO:0000256" key="6">
    <source>
        <dbReference type="ARBA" id="ARBA00022989"/>
    </source>
</evidence>
<evidence type="ECO:0000256" key="4">
    <source>
        <dbReference type="ARBA" id="ARBA00022597"/>
    </source>
</evidence>
<keyword evidence="8" id="KW-0325">Glycoprotein</keyword>
<dbReference type="GO" id="GO:0022857">
    <property type="term" value="F:transmembrane transporter activity"/>
    <property type="evidence" value="ECO:0007669"/>
    <property type="project" value="InterPro"/>
</dbReference>
<feature type="transmembrane region" description="Helical" evidence="9">
    <location>
        <begin position="410"/>
        <end position="430"/>
    </location>
</feature>
<keyword evidence="7 9" id="KW-0472">Membrane</keyword>
<keyword evidence="6 9" id="KW-1133">Transmembrane helix</keyword>
<keyword evidence="5 9" id="KW-0812">Transmembrane</keyword>
<comment type="subcellular location">
    <subcellularLocation>
        <location evidence="1">Cell membrane</location>
        <topology evidence="1">Multi-pass membrane protein</topology>
    </subcellularLocation>
</comment>
<dbReference type="PROSITE" id="PS00216">
    <property type="entry name" value="SUGAR_TRANSPORT_1"/>
    <property type="match status" value="2"/>
</dbReference>
<feature type="transmembrane region" description="Helical" evidence="9">
    <location>
        <begin position="103"/>
        <end position="125"/>
    </location>
</feature>
<feature type="transmembrane region" description="Helical" evidence="9">
    <location>
        <begin position="78"/>
        <end position="97"/>
    </location>
</feature>
<feature type="transmembrane region" description="Helical" evidence="9">
    <location>
        <begin position="308"/>
        <end position="328"/>
    </location>
</feature>
<feature type="transmembrane region" description="Helical" evidence="9">
    <location>
        <begin position="378"/>
        <end position="398"/>
    </location>
</feature>
<dbReference type="Pfam" id="PF00083">
    <property type="entry name" value="Sugar_tr"/>
    <property type="match status" value="1"/>
</dbReference>
<feature type="transmembrane region" description="Helical" evidence="9">
    <location>
        <begin position="340"/>
        <end position="358"/>
    </location>
</feature>
<evidence type="ECO:0000256" key="2">
    <source>
        <dbReference type="ARBA" id="ARBA00022448"/>
    </source>
</evidence>
<keyword evidence="2" id="KW-0813">Transport</keyword>
<dbReference type="PROSITE" id="PS50850">
    <property type="entry name" value="MFS"/>
    <property type="match status" value="1"/>
</dbReference>
<accession>U5EW88</accession>
<evidence type="ECO:0000256" key="7">
    <source>
        <dbReference type="ARBA" id="ARBA00023136"/>
    </source>
</evidence>
<dbReference type="Gene3D" id="1.20.1250.20">
    <property type="entry name" value="MFS general substrate transporter like domains"/>
    <property type="match status" value="1"/>
</dbReference>
<feature type="transmembrane region" description="Helical" evidence="9">
    <location>
        <begin position="243"/>
        <end position="263"/>
    </location>
</feature>
<dbReference type="PRINTS" id="PR00171">
    <property type="entry name" value="SUGRTRNSPORT"/>
</dbReference>
<organism evidence="11">
    <name type="scientific">Corethrella appendiculata</name>
    <dbReference type="NCBI Taxonomy" id="1370023"/>
    <lineage>
        <taxon>Eukaryota</taxon>
        <taxon>Metazoa</taxon>
        <taxon>Ecdysozoa</taxon>
        <taxon>Arthropoda</taxon>
        <taxon>Hexapoda</taxon>
        <taxon>Insecta</taxon>
        <taxon>Pterygota</taxon>
        <taxon>Neoptera</taxon>
        <taxon>Endopterygota</taxon>
        <taxon>Diptera</taxon>
        <taxon>Nematocera</taxon>
        <taxon>Culicoidea</taxon>
        <taxon>Chaoboridae</taxon>
        <taxon>Corethrella</taxon>
    </lineage>
</organism>
<reference evidence="11" key="1">
    <citation type="journal article" date="2014" name="Insect Biochem. Mol. Biol.">
        <title>An insight into the sialome of the frog biting fly, Corethrella appendiculata.</title>
        <authorList>
            <person name="Ribeiro J.M.C."/>
            <person name="Chagas A.C."/>
            <person name="Pham V.M."/>
            <person name="Lounibos L.P."/>
            <person name="Calvo E."/>
        </authorList>
    </citation>
    <scope>NUCLEOTIDE SEQUENCE</scope>
    <source>
        <tissue evidence="11">Salivary glands</tissue>
    </source>
</reference>
<evidence type="ECO:0000256" key="9">
    <source>
        <dbReference type="SAM" id="Phobius"/>
    </source>
</evidence>
<keyword evidence="4" id="KW-0762">Sugar transport</keyword>
<dbReference type="SUPFAM" id="SSF103473">
    <property type="entry name" value="MFS general substrate transporter"/>
    <property type="match status" value="1"/>
</dbReference>
<proteinExistence type="evidence at transcript level"/>
<evidence type="ECO:0000256" key="8">
    <source>
        <dbReference type="ARBA" id="ARBA00023180"/>
    </source>
</evidence>
<evidence type="ECO:0000313" key="11">
    <source>
        <dbReference type="EMBL" id="JAB56812.1"/>
    </source>
</evidence>
<feature type="transmembrane region" description="Helical" evidence="9">
    <location>
        <begin position="283"/>
        <end position="301"/>
    </location>
</feature>
<dbReference type="GO" id="GO:0005886">
    <property type="term" value="C:plasma membrane"/>
    <property type="evidence" value="ECO:0007669"/>
    <property type="project" value="UniProtKB-SubCell"/>
</dbReference>
<evidence type="ECO:0000256" key="5">
    <source>
        <dbReference type="ARBA" id="ARBA00022692"/>
    </source>
</evidence>
<dbReference type="InterPro" id="IPR036259">
    <property type="entry name" value="MFS_trans_sf"/>
</dbReference>
<dbReference type="AlphaFoldDB" id="U5EW88"/>
<name>U5EW88_9DIPT</name>
<dbReference type="EMBL" id="GANO01003059">
    <property type="protein sequence ID" value="JAB56812.1"/>
    <property type="molecule type" value="mRNA"/>
</dbReference>
<dbReference type="FunFam" id="1.20.1250.20:FF:000218">
    <property type="entry name" value="facilitated trehalose transporter Tret1"/>
    <property type="match status" value="1"/>
</dbReference>
<dbReference type="PANTHER" id="PTHR48021:SF46">
    <property type="entry name" value="MAJOR FACILITATOR SUPERFAMILY (MFS) PROFILE DOMAIN-CONTAINING PROTEIN"/>
    <property type="match status" value="1"/>
</dbReference>
<dbReference type="InterPro" id="IPR005829">
    <property type="entry name" value="Sugar_transporter_CS"/>
</dbReference>
<feature type="transmembrane region" description="Helical" evidence="9">
    <location>
        <begin position="49"/>
        <end position="71"/>
    </location>
</feature>